<dbReference type="PROSITE" id="PS00211">
    <property type="entry name" value="ABC_TRANSPORTER_1"/>
    <property type="match status" value="1"/>
</dbReference>
<dbReference type="InterPro" id="IPR030660">
    <property type="entry name" value="ABC_branched_ATPase_LivF/BraG"/>
</dbReference>
<dbReference type="InterPro" id="IPR003439">
    <property type="entry name" value="ABC_transporter-like_ATP-bd"/>
</dbReference>
<dbReference type="AlphaFoldDB" id="A0A420XVN2"/>
<protein>
    <submittedName>
        <fullName evidence="7">Branched-chain amino acid transport system ATP-binding protein</fullName>
    </submittedName>
</protein>
<dbReference type="RefSeq" id="WP_121191420.1">
    <property type="nucleotide sequence ID" value="NZ_RBWV01000001.1"/>
</dbReference>
<dbReference type="EMBL" id="RBWV01000001">
    <property type="protein sequence ID" value="RKS84234.1"/>
    <property type="molecule type" value="Genomic_DNA"/>
</dbReference>
<dbReference type="PROSITE" id="PS50893">
    <property type="entry name" value="ABC_TRANSPORTER_2"/>
    <property type="match status" value="1"/>
</dbReference>
<accession>A0A420XVN2</accession>
<proteinExistence type="inferred from homology"/>
<evidence type="ECO:0000259" key="6">
    <source>
        <dbReference type="PROSITE" id="PS50893"/>
    </source>
</evidence>
<keyword evidence="4 7" id="KW-0067">ATP-binding</keyword>
<dbReference type="Pfam" id="PF00005">
    <property type="entry name" value="ABC_tran"/>
    <property type="match status" value="1"/>
</dbReference>
<feature type="domain" description="ABC transporter" evidence="6">
    <location>
        <begin position="3"/>
        <end position="233"/>
    </location>
</feature>
<evidence type="ECO:0000256" key="4">
    <source>
        <dbReference type="ARBA" id="ARBA00022840"/>
    </source>
</evidence>
<reference evidence="7 8" key="1">
    <citation type="submission" date="2018-10" db="EMBL/GenBank/DDBJ databases">
        <title>Genomic Encyclopedia of Archaeal and Bacterial Type Strains, Phase II (KMG-II): from individual species to whole genera.</title>
        <authorList>
            <person name="Goeker M."/>
        </authorList>
    </citation>
    <scope>NUCLEOTIDE SEQUENCE [LARGE SCALE GENOMIC DNA]</scope>
    <source>
        <strain evidence="7 8">RP-AC37</strain>
    </source>
</reference>
<evidence type="ECO:0000256" key="3">
    <source>
        <dbReference type="ARBA" id="ARBA00022741"/>
    </source>
</evidence>
<dbReference type="GO" id="GO:0005524">
    <property type="term" value="F:ATP binding"/>
    <property type="evidence" value="ECO:0007669"/>
    <property type="project" value="UniProtKB-KW"/>
</dbReference>
<dbReference type="Proteomes" id="UP000281955">
    <property type="component" value="Unassembled WGS sequence"/>
</dbReference>
<sequence>MLLEIDDISVYYGKIAALKGISVDVAEGEIVALIGANGAGKTTTLKTVSGLRAVTKGAIRLRGQDITRVPGHKRVALGLCQAPEGRGVFPGLTVLENLYMGAYIRKDELKADIDRVFTLFPRLAERKDQAGGTLSGGEQQMLAIGRALMAQPKVLLLDEPSMGLAPKVIQLIFQIIKEINEQGVTVLLVEQNASQALALADRAYVLETGRVVRSATGRELLHDPSVRAAYLGGDVSA</sequence>
<organism evidence="7 8">
    <name type="scientific">Motilibacter peucedani</name>
    <dbReference type="NCBI Taxonomy" id="598650"/>
    <lineage>
        <taxon>Bacteria</taxon>
        <taxon>Bacillati</taxon>
        <taxon>Actinomycetota</taxon>
        <taxon>Actinomycetes</taxon>
        <taxon>Motilibacterales</taxon>
        <taxon>Motilibacteraceae</taxon>
        <taxon>Motilibacter</taxon>
    </lineage>
</organism>
<dbReference type="PANTHER" id="PTHR43820">
    <property type="entry name" value="HIGH-AFFINITY BRANCHED-CHAIN AMINO ACID TRANSPORT ATP-BINDING PROTEIN LIVF"/>
    <property type="match status" value="1"/>
</dbReference>
<comment type="caution">
    <text evidence="7">The sequence shown here is derived from an EMBL/GenBank/DDBJ whole genome shotgun (WGS) entry which is preliminary data.</text>
</comment>
<name>A0A420XVN2_9ACTN</name>
<dbReference type="GO" id="GO:0015807">
    <property type="term" value="P:L-amino acid transport"/>
    <property type="evidence" value="ECO:0007669"/>
    <property type="project" value="TreeGrafter"/>
</dbReference>
<evidence type="ECO:0000256" key="5">
    <source>
        <dbReference type="ARBA" id="ARBA00022970"/>
    </source>
</evidence>
<dbReference type="InterPro" id="IPR003593">
    <property type="entry name" value="AAA+_ATPase"/>
</dbReference>
<evidence type="ECO:0000313" key="7">
    <source>
        <dbReference type="EMBL" id="RKS84234.1"/>
    </source>
</evidence>
<dbReference type="SMART" id="SM00382">
    <property type="entry name" value="AAA"/>
    <property type="match status" value="1"/>
</dbReference>
<evidence type="ECO:0000256" key="2">
    <source>
        <dbReference type="ARBA" id="ARBA00022448"/>
    </source>
</evidence>
<dbReference type="InterPro" id="IPR017871">
    <property type="entry name" value="ABC_transporter-like_CS"/>
</dbReference>
<dbReference type="PIRSF" id="PIRSF039137">
    <property type="entry name" value="ABC_branched_ATPase"/>
    <property type="match status" value="1"/>
</dbReference>
<keyword evidence="3" id="KW-0547">Nucleotide-binding</keyword>
<keyword evidence="2" id="KW-0813">Transport</keyword>
<dbReference type="InterPro" id="IPR052156">
    <property type="entry name" value="BCAA_Transport_ATP-bd_LivF"/>
</dbReference>
<gene>
    <name evidence="7" type="ORF">CLV35_0050</name>
</gene>
<comment type="similarity">
    <text evidence="1">Belongs to the ABC transporter superfamily.</text>
</comment>
<dbReference type="OrthoDB" id="9776369at2"/>
<dbReference type="SUPFAM" id="SSF52540">
    <property type="entry name" value="P-loop containing nucleoside triphosphate hydrolases"/>
    <property type="match status" value="1"/>
</dbReference>
<dbReference type="PANTHER" id="PTHR43820:SF4">
    <property type="entry name" value="HIGH-AFFINITY BRANCHED-CHAIN AMINO ACID TRANSPORT ATP-BINDING PROTEIN LIVF"/>
    <property type="match status" value="1"/>
</dbReference>
<dbReference type="GO" id="GO:0016887">
    <property type="term" value="F:ATP hydrolysis activity"/>
    <property type="evidence" value="ECO:0007669"/>
    <property type="project" value="InterPro"/>
</dbReference>
<keyword evidence="5" id="KW-0029">Amino-acid transport</keyword>
<dbReference type="Gene3D" id="3.40.50.300">
    <property type="entry name" value="P-loop containing nucleotide triphosphate hydrolases"/>
    <property type="match status" value="1"/>
</dbReference>
<dbReference type="GO" id="GO:0015658">
    <property type="term" value="F:branched-chain amino acid transmembrane transporter activity"/>
    <property type="evidence" value="ECO:0007669"/>
    <property type="project" value="InterPro"/>
</dbReference>
<dbReference type="CDD" id="cd03224">
    <property type="entry name" value="ABC_TM1139_LivF_branched"/>
    <property type="match status" value="1"/>
</dbReference>
<keyword evidence="8" id="KW-1185">Reference proteome</keyword>
<dbReference type="InterPro" id="IPR027417">
    <property type="entry name" value="P-loop_NTPase"/>
</dbReference>
<evidence type="ECO:0000256" key="1">
    <source>
        <dbReference type="ARBA" id="ARBA00005417"/>
    </source>
</evidence>
<dbReference type="InParanoid" id="A0A420XVN2"/>
<evidence type="ECO:0000313" key="8">
    <source>
        <dbReference type="Proteomes" id="UP000281955"/>
    </source>
</evidence>